<comment type="caution">
    <text evidence="4">The sequence shown here is derived from an EMBL/GenBank/DDBJ whole genome shotgun (WGS) entry which is preliminary data.</text>
</comment>
<comment type="similarity">
    <text evidence="1">Belongs to the GerABKA family.</text>
</comment>
<name>A0ABW0W1A3_9BACL</name>
<protein>
    <submittedName>
        <fullName evidence="4">Spore germination protein</fullName>
    </submittedName>
</protein>
<gene>
    <name evidence="4" type="ORF">ACFPYJ_22960</name>
</gene>
<dbReference type="PIRSF" id="PIRSF005690">
    <property type="entry name" value="GerBA"/>
    <property type="match status" value="1"/>
</dbReference>
<dbReference type="PANTHER" id="PTHR22550:SF5">
    <property type="entry name" value="LEUCINE ZIPPER PROTEIN 4"/>
    <property type="match status" value="1"/>
</dbReference>
<feature type="transmembrane region" description="Helical" evidence="3">
    <location>
        <begin position="318"/>
        <end position="337"/>
    </location>
</feature>
<reference evidence="5" key="1">
    <citation type="journal article" date="2019" name="Int. J. Syst. Evol. Microbiol.">
        <title>The Global Catalogue of Microorganisms (GCM) 10K type strain sequencing project: providing services to taxonomists for standard genome sequencing and annotation.</title>
        <authorList>
            <consortium name="The Broad Institute Genomics Platform"/>
            <consortium name="The Broad Institute Genome Sequencing Center for Infectious Disease"/>
            <person name="Wu L."/>
            <person name="Ma J."/>
        </authorList>
    </citation>
    <scope>NUCLEOTIDE SEQUENCE [LARGE SCALE GENOMIC DNA]</scope>
    <source>
        <strain evidence="5">CGMCC 1.3240</strain>
    </source>
</reference>
<dbReference type="InterPro" id="IPR050768">
    <property type="entry name" value="UPF0353/GerABKA_families"/>
</dbReference>
<keyword evidence="3" id="KW-1133">Transmembrane helix</keyword>
<feature type="transmembrane region" description="Helical" evidence="3">
    <location>
        <begin position="441"/>
        <end position="468"/>
    </location>
</feature>
<keyword evidence="3" id="KW-0812">Transmembrane</keyword>
<dbReference type="RefSeq" id="WP_379190562.1">
    <property type="nucleotide sequence ID" value="NZ_JBHSOW010000083.1"/>
</dbReference>
<dbReference type="EMBL" id="JBHSOW010000083">
    <property type="protein sequence ID" value="MFC5651928.1"/>
    <property type="molecule type" value="Genomic_DNA"/>
</dbReference>
<evidence type="ECO:0000313" key="5">
    <source>
        <dbReference type="Proteomes" id="UP001596047"/>
    </source>
</evidence>
<evidence type="ECO:0000256" key="1">
    <source>
        <dbReference type="ARBA" id="ARBA00005278"/>
    </source>
</evidence>
<keyword evidence="5" id="KW-1185">Reference proteome</keyword>
<dbReference type="Pfam" id="PF03323">
    <property type="entry name" value="GerA"/>
    <property type="match status" value="1"/>
</dbReference>
<evidence type="ECO:0000256" key="3">
    <source>
        <dbReference type="SAM" id="Phobius"/>
    </source>
</evidence>
<dbReference type="PANTHER" id="PTHR22550">
    <property type="entry name" value="SPORE GERMINATION PROTEIN"/>
    <property type="match status" value="1"/>
</dbReference>
<organism evidence="4 5">
    <name type="scientific">Paenibacillus solisilvae</name>
    <dbReference type="NCBI Taxonomy" id="2486751"/>
    <lineage>
        <taxon>Bacteria</taxon>
        <taxon>Bacillati</taxon>
        <taxon>Bacillota</taxon>
        <taxon>Bacilli</taxon>
        <taxon>Bacillales</taxon>
        <taxon>Paenibacillaceae</taxon>
        <taxon>Paenibacillus</taxon>
    </lineage>
</organism>
<dbReference type="Proteomes" id="UP001596047">
    <property type="component" value="Unassembled WGS sequence"/>
</dbReference>
<keyword evidence="2 3" id="KW-0472">Membrane</keyword>
<proteinExistence type="inferred from homology"/>
<accession>A0ABW0W1A3</accession>
<dbReference type="InterPro" id="IPR004995">
    <property type="entry name" value="Spore_Ger"/>
</dbReference>
<evidence type="ECO:0000313" key="4">
    <source>
        <dbReference type="EMBL" id="MFC5651928.1"/>
    </source>
</evidence>
<evidence type="ECO:0000256" key="2">
    <source>
        <dbReference type="ARBA" id="ARBA00023136"/>
    </source>
</evidence>
<sequence length="529" mass="58463">MLRRKFGRKRHTFASSRSQDFTLGHGGPLSDSLQVNEMWVKETLGGSGDLVVRRIRIGSLSQLEAAVLYIDGLVDIQSVQNFIMEPLMQHFRQMDAGQPSSGPELLTFLQDAVLTAGDIQSVMDFAALVQALMSGNAILLANGISQGLAISMQGGEERAVMEPASETLSRGPRESFTENLRTNTAMIRKKIRDPRLWMERQKIGKVTHTNVVIMYVKGIVNERALEEVRARLDRIEIDGVLESGYIEELIQDETYSPFPTIFNTERPDVVAADLLEGRIAILVDGTPFVLLVPALFIQFFQSAEDYYHRSDIGSLLRLLRFVSLLIAMFAPSLYIAVTTFHQEMIPSGLLLSLAAQREGTPFPAFIEAILMEATLEILREAGLRMPRGIGQAVSIVGTLVIGEAAVQAGIVSAAMVIVVSITAIATFVIPKFNMSISIRMIRFGLMGLAASFGLFGIVMGMIVLVLHLSGLRSFGIPYMSSLGPFRRSDLQDVFLRLPRWAMVNRPRSIVRNNSVRMQTPPPRPPDEES</sequence>
<feature type="transmembrane region" description="Helical" evidence="3">
    <location>
        <begin position="404"/>
        <end position="429"/>
    </location>
</feature>